<dbReference type="InterPro" id="IPR035906">
    <property type="entry name" value="MetI-like_sf"/>
</dbReference>
<proteinExistence type="inferred from homology"/>
<dbReference type="EMBL" id="CP014323">
    <property type="protein sequence ID" value="AMJ99291.1"/>
    <property type="molecule type" value="Genomic_DNA"/>
</dbReference>
<dbReference type="PANTHER" id="PTHR43386">
    <property type="entry name" value="OLIGOPEPTIDE TRANSPORT SYSTEM PERMEASE PROTEIN APPC"/>
    <property type="match status" value="1"/>
</dbReference>
<keyword evidence="4 7" id="KW-0812">Transmembrane</keyword>
<feature type="transmembrane region" description="Helical" evidence="7">
    <location>
        <begin position="108"/>
        <end position="128"/>
    </location>
</feature>
<evidence type="ECO:0000313" key="10">
    <source>
        <dbReference type="Proteomes" id="UP000063991"/>
    </source>
</evidence>
<evidence type="ECO:0000256" key="6">
    <source>
        <dbReference type="ARBA" id="ARBA00023136"/>
    </source>
</evidence>
<dbReference type="SUPFAM" id="SSF161098">
    <property type="entry name" value="MetI-like"/>
    <property type="match status" value="1"/>
</dbReference>
<dbReference type="Proteomes" id="UP000063991">
    <property type="component" value="Chromosome"/>
</dbReference>
<evidence type="ECO:0000256" key="1">
    <source>
        <dbReference type="ARBA" id="ARBA00004651"/>
    </source>
</evidence>
<evidence type="ECO:0000256" key="7">
    <source>
        <dbReference type="RuleBase" id="RU363032"/>
    </source>
</evidence>
<evidence type="ECO:0000259" key="8">
    <source>
        <dbReference type="PROSITE" id="PS50928"/>
    </source>
</evidence>
<gene>
    <name evidence="9" type="ORF">AVL55_14650</name>
</gene>
<dbReference type="GO" id="GO:0005886">
    <property type="term" value="C:plasma membrane"/>
    <property type="evidence" value="ECO:0007669"/>
    <property type="project" value="UniProtKB-SubCell"/>
</dbReference>
<comment type="subcellular location">
    <subcellularLocation>
        <location evidence="1 7">Cell membrane</location>
        <topology evidence="1 7">Multi-pass membrane protein</topology>
    </subcellularLocation>
</comment>
<protein>
    <submittedName>
        <fullName evidence="9">ABC transporter permease</fullName>
    </submittedName>
</protein>
<keyword evidence="5 7" id="KW-1133">Transmembrane helix</keyword>
<organism evidence="9 10">
    <name type="scientific">Alteromonas macleodii</name>
    <name type="common">Pseudoalteromonas macleodii</name>
    <dbReference type="NCBI Taxonomy" id="28108"/>
    <lineage>
        <taxon>Bacteria</taxon>
        <taxon>Pseudomonadati</taxon>
        <taxon>Pseudomonadota</taxon>
        <taxon>Gammaproteobacteria</taxon>
        <taxon>Alteromonadales</taxon>
        <taxon>Alteromonadaceae</taxon>
        <taxon>Alteromonas/Salinimonas group</taxon>
        <taxon>Alteromonas</taxon>
    </lineage>
</organism>
<evidence type="ECO:0000256" key="2">
    <source>
        <dbReference type="ARBA" id="ARBA00022448"/>
    </source>
</evidence>
<dbReference type="GO" id="GO:0071916">
    <property type="term" value="F:dipeptide transmembrane transporter activity"/>
    <property type="evidence" value="ECO:0007669"/>
    <property type="project" value="TreeGrafter"/>
</dbReference>
<feature type="domain" description="ABC transmembrane type-1" evidence="8">
    <location>
        <begin position="70"/>
        <end position="259"/>
    </location>
</feature>
<evidence type="ECO:0000256" key="4">
    <source>
        <dbReference type="ARBA" id="ARBA00022692"/>
    </source>
</evidence>
<dbReference type="AlphaFoldDB" id="A0A126Q241"/>
<evidence type="ECO:0000256" key="3">
    <source>
        <dbReference type="ARBA" id="ARBA00022475"/>
    </source>
</evidence>
<feature type="transmembrane region" description="Helical" evidence="7">
    <location>
        <begin position="134"/>
        <end position="152"/>
    </location>
</feature>
<feature type="transmembrane region" description="Helical" evidence="7">
    <location>
        <begin position="239"/>
        <end position="258"/>
    </location>
</feature>
<keyword evidence="2 7" id="KW-0813">Transport</keyword>
<dbReference type="Gene3D" id="1.10.3720.10">
    <property type="entry name" value="MetI-like"/>
    <property type="match status" value="1"/>
</dbReference>
<evidence type="ECO:0000256" key="5">
    <source>
        <dbReference type="ARBA" id="ARBA00022989"/>
    </source>
</evidence>
<dbReference type="InterPro" id="IPR000515">
    <property type="entry name" value="MetI-like"/>
</dbReference>
<dbReference type="InterPro" id="IPR050366">
    <property type="entry name" value="BP-dependent_transpt_permease"/>
</dbReference>
<dbReference type="OrthoDB" id="9783218at2"/>
<keyword evidence="3" id="KW-1003">Cell membrane</keyword>
<feature type="transmembrane region" description="Helical" evidence="7">
    <location>
        <begin position="191"/>
        <end position="216"/>
    </location>
</feature>
<reference evidence="9 10" key="1">
    <citation type="submission" date="2015-12" db="EMBL/GenBank/DDBJ databases">
        <authorList>
            <person name="Shamseldin A."/>
            <person name="Moawad H."/>
            <person name="Abd El-Rahim W.M."/>
            <person name="Sadowsky M.J."/>
        </authorList>
    </citation>
    <scope>NUCLEOTIDE SEQUENCE [LARGE SCALE GENOMIC DNA]</scope>
    <source>
        <strain evidence="9 10">D7</strain>
    </source>
</reference>
<dbReference type="Pfam" id="PF00528">
    <property type="entry name" value="BPD_transp_1"/>
    <property type="match status" value="1"/>
</dbReference>
<sequence>MKTSALPVEKVIGFSLLMLLLLLALGEPVLMGTNGNQQNLKQVLEAPSAQHWLGTDQFGRDMLARISEGLRISLSLAALCVLSSSIIGVLTGVIAAWCRGWVDTTLNFIANTILALPGLVLILLFAALVPGSFIILYLAISLVLAVEYFRLVRAITLPVVTGPALENSALMGFPKRYLFNKHIWPAIRQDVLSLAAFGASSSIIAMASVGFVYVGLKPPSPELGLMIVELFPYYHEAPWLLAQPIFALFVLVLGFHLLSAKSDKTPRLNKFIFDSSSRLSKSDALERKL</sequence>
<dbReference type="CDD" id="cd06261">
    <property type="entry name" value="TM_PBP2"/>
    <property type="match status" value="1"/>
</dbReference>
<dbReference type="PANTHER" id="PTHR43386:SF1">
    <property type="entry name" value="D,D-DIPEPTIDE TRANSPORT SYSTEM PERMEASE PROTEIN DDPC-RELATED"/>
    <property type="match status" value="1"/>
</dbReference>
<feature type="transmembrane region" description="Helical" evidence="7">
    <location>
        <begin position="72"/>
        <end position="96"/>
    </location>
</feature>
<comment type="similarity">
    <text evidence="7">Belongs to the binding-protein-dependent transport system permease family.</text>
</comment>
<evidence type="ECO:0000313" key="9">
    <source>
        <dbReference type="EMBL" id="AMJ99291.1"/>
    </source>
</evidence>
<accession>A0A126Q241</accession>
<dbReference type="RefSeq" id="WP_061095634.1">
    <property type="nucleotide sequence ID" value="NZ_CP014323.1"/>
</dbReference>
<name>A0A126Q241_ALTMA</name>
<dbReference type="PROSITE" id="PS50928">
    <property type="entry name" value="ABC_TM1"/>
    <property type="match status" value="1"/>
</dbReference>
<keyword evidence="6 7" id="KW-0472">Membrane</keyword>